<evidence type="ECO:0000313" key="5">
    <source>
        <dbReference type="EMBL" id="OUS43603.1"/>
    </source>
</evidence>
<protein>
    <submittedName>
        <fullName evidence="5">Uncharacterized protein</fullName>
    </submittedName>
</protein>
<dbReference type="eggNOG" id="KOG2008">
    <property type="taxonomic scope" value="Eukaryota"/>
</dbReference>
<dbReference type="InterPro" id="IPR007940">
    <property type="entry name" value="SH3BP5"/>
</dbReference>
<name>A0A1Y5I695_OSTTA</name>
<gene>
    <name evidence="5" type="ORF">BE221DRAFT_80357</name>
</gene>
<proteinExistence type="inferred from homology"/>
<dbReference type="GO" id="GO:0004860">
    <property type="term" value="F:protein kinase inhibitor activity"/>
    <property type="evidence" value="ECO:0007669"/>
    <property type="project" value="TreeGrafter"/>
</dbReference>
<evidence type="ECO:0000256" key="4">
    <source>
        <dbReference type="SAM" id="MobiDB-lite"/>
    </source>
</evidence>
<dbReference type="Proteomes" id="UP000195557">
    <property type="component" value="Unassembled WGS sequence"/>
</dbReference>
<dbReference type="Pfam" id="PF05276">
    <property type="entry name" value="SH3BP5"/>
    <property type="match status" value="1"/>
</dbReference>
<comment type="similarity">
    <text evidence="1">Belongs to the SH3BP5 family.</text>
</comment>
<organism evidence="5">
    <name type="scientific">Ostreococcus tauri</name>
    <name type="common">Marine green alga</name>
    <dbReference type="NCBI Taxonomy" id="70448"/>
    <lineage>
        <taxon>Eukaryota</taxon>
        <taxon>Viridiplantae</taxon>
        <taxon>Chlorophyta</taxon>
        <taxon>Mamiellophyceae</taxon>
        <taxon>Mamiellales</taxon>
        <taxon>Bathycoccaceae</taxon>
        <taxon>Ostreococcus</taxon>
    </lineage>
</organism>
<feature type="coiled-coil region" evidence="3">
    <location>
        <begin position="234"/>
        <end position="268"/>
    </location>
</feature>
<dbReference type="PANTHER" id="PTHR19423">
    <property type="entry name" value="SH3 DOMAIN-BINDING PROTEIN 5"/>
    <property type="match status" value="1"/>
</dbReference>
<dbReference type="AlphaFoldDB" id="A0A1Y5I695"/>
<feature type="region of interest" description="Disordered" evidence="4">
    <location>
        <begin position="269"/>
        <end position="294"/>
    </location>
</feature>
<feature type="coiled-coil region" evidence="3">
    <location>
        <begin position="58"/>
        <end position="92"/>
    </location>
</feature>
<dbReference type="GO" id="GO:0005737">
    <property type="term" value="C:cytoplasm"/>
    <property type="evidence" value="ECO:0007669"/>
    <property type="project" value="TreeGrafter"/>
</dbReference>
<evidence type="ECO:0000256" key="2">
    <source>
        <dbReference type="ARBA" id="ARBA00023054"/>
    </source>
</evidence>
<reference evidence="5" key="1">
    <citation type="submission" date="2017-04" db="EMBL/GenBank/DDBJ databases">
        <title>Population genomics of picophytoplankton unveils novel chromosome hypervariability.</title>
        <authorList>
            <consortium name="DOE Joint Genome Institute"/>
            <person name="Blanc-Mathieu R."/>
            <person name="Krasovec M."/>
            <person name="Hebrard M."/>
            <person name="Yau S."/>
            <person name="Desgranges E."/>
            <person name="Martin J."/>
            <person name="Schackwitz W."/>
            <person name="Kuo A."/>
            <person name="Salin G."/>
            <person name="Donnadieu C."/>
            <person name="Desdevises Y."/>
            <person name="Sanchez-Ferandin S."/>
            <person name="Moreau H."/>
            <person name="Rivals E."/>
            <person name="Grigoriev I.V."/>
            <person name="Grimsley N."/>
            <person name="Eyre-Walker A."/>
            <person name="Piganeau G."/>
        </authorList>
    </citation>
    <scope>NUCLEOTIDE SEQUENCE [LARGE SCALE GENOMIC DNA]</scope>
    <source>
        <strain evidence="5">RCC 1115</strain>
    </source>
</reference>
<feature type="coiled-coil region" evidence="3">
    <location>
        <begin position="135"/>
        <end position="162"/>
    </location>
</feature>
<evidence type="ECO:0000256" key="3">
    <source>
        <dbReference type="SAM" id="Coils"/>
    </source>
</evidence>
<dbReference type="GO" id="GO:0035556">
    <property type="term" value="P:intracellular signal transduction"/>
    <property type="evidence" value="ECO:0007669"/>
    <property type="project" value="InterPro"/>
</dbReference>
<dbReference type="EMBL" id="KZ155831">
    <property type="protein sequence ID" value="OUS43603.1"/>
    <property type="molecule type" value="Genomic_DNA"/>
</dbReference>
<evidence type="ECO:0000256" key="1">
    <source>
        <dbReference type="ARBA" id="ARBA00007796"/>
    </source>
</evidence>
<dbReference type="PANTHER" id="PTHR19423:SF1">
    <property type="entry name" value="SH3 DOMAIN-BINDING PROTEIN 5"/>
    <property type="match status" value="1"/>
</dbReference>
<keyword evidence="2 3" id="KW-0175">Coiled coil</keyword>
<sequence>MTVEAFMRVNFRDGETMDSDSNAGALTAELEEDVGGVGDSLYAADTDLEEEEEVDPRVGDALNELNESMTECNAMENELQRARWERTRARETAKERLDAVSKKLSSSVRTAVPVFHKRALAQLYQVRSIEALRAYEAAHDAHERAKRRNDELEVELMASSGKFNVELMEACAEAMREVADTAAVKTRATEVHERNTRRAVEATAEAAGLERDRHTAVKRALPFFNAKATGERECADADDRVSELKLAVRQAKARYDAALRALNEISEEVHARREARKAARHGESIDDSAEPKPP</sequence>
<accession>A0A1Y5I695</accession>